<feature type="transmembrane region" description="Helical" evidence="5">
    <location>
        <begin position="401"/>
        <end position="422"/>
    </location>
</feature>
<dbReference type="PRINTS" id="PR00723">
    <property type="entry name" value="SUBTILISIN"/>
</dbReference>
<evidence type="ECO:0000256" key="1">
    <source>
        <dbReference type="ARBA" id="ARBA00022670"/>
    </source>
</evidence>
<keyword evidence="5" id="KW-0812">Transmembrane</keyword>
<evidence type="ECO:0000259" key="7">
    <source>
        <dbReference type="Pfam" id="PF00082"/>
    </source>
</evidence>
<comment type="similarity">
    <text evidence="4">Belongs to the peptidase S8 family.</text>
</comment>
<dbReference type="CDD" id="cd00306">
    <property type="entry name" value="Peptidases_S8_S53"/>
    <property type="match status" value="1"/>
</dbReference>
<keyword evidence="3" id="KW-0720">Serine protease</keyword>
<dbReference type="RefSeq" id="WP_205293009.1">
    <property type="nucleotide sequence ID" value="NZ_CP074406.1"/>
</dbReference>
<gene>
    <name evidence="8" type="ORF">JK386_17455</name>
</gene>
<evidence type="ECO:0000256" key="5">
    <source>
        <dbReference type="SAM" id="Phobius"/>
    </source>
</evidence>
<comment type="caution">
    <text evidence="8">The sequence shown here is derived from an EMBL/GenBank/DDBJ whole genome shotgun (WGS) entry which is preliminary data.</text>
</comment>
<name>A0A938Y7U5_9ACTN</name>
<evidence type="ECO:0000256" key="2">
    <source>
        <dbReference type="ARBA" id="ARBA00022801"/>
    </source>
</evidence>
<proteinExistence type="inferred from homology"/>
<organism evidence="8 9">
    <name type="scientific">Nocardioides faecalis</name>
    <dbReference type="NCBI Taxonomy" id="2803858"/>
    <lineage>
        <taxon>Bacteria</taxon>
        <taxon>Bacillati</taxon>
        <taxon>Actinomycetota</taxon>
        <taxon>Actinomycetes</taxon>
        <taxon>Propionibacteriales</taxon>
        <taxon>Nocardioidaceae</taxon>
        <taxon>Nocardioides</taxon>
    </lineage>
</organism>
<reference evidence="8" key="1">
    <citation type="submission" date="2021-01" db="EMBL/GenBank/DDBJ databases">
        <title>Novel species in genus Nocardioides.</title>
        <authorList>
            <person name="Zhang G."/>
        </authorList>
    </citation>
    <scope>NUCLEOTIDE SEQUENCE</scope>
    <source>
        <strain evidence="8">Zg-536</strain>
    </source>
</reference>
<dbReference type="GO" id="GO:0006508">
    <property type="term" value="P:proteolysis"/>
    <property type="evidence" value="ECO:0007669"/>
    <property type="project" value="UniProtKB-KW"/>
</dbReference>
<keyword evidence="6" id="KW-0732">Signal</keyword>
<sequence>MTRRARPALAALLTTPMLLAPMLAPALVAPVGAVPAVGPGGAVPAARAAAEGPDCDTVGADTELGDPVTGENAASVELQVPQATEVARRRGVRPGAGVSVVVLDSGAAGYAARPSASLASSHGVIVAGIVAGPDQPKPRIKAGIAPRARIVDLPFYAAPRHEASDGVPVPTAGALEQRLREVGDRLASGALGPRTIVLVPAEVPGSDRLRAALDRVVARGALVIAAAGDRPGEDESFLAQFVGKAKPGEDAAAEVWPAAHEDVVAVGVSTPGSLDTVLRSSAIDLAAPGTGSVVKGLNGAWCVVTSVSTHWAAAQVAGVAALVWSAHPKESAAWLRARLEATASGNGAATSPLTGFGVVQPVEALRREVEATDATGLDEEVAPGRVPRKRADVLAAVREDAVWWGLGGGAALVVLLVLRPVLARRR</sequence>
<feature type="domain" description="Peptidase S8/S53" evidence="7">
    <location>
        <begin position="115"/>
        <end position="357"/>
    </location>
</feature>
<dbReference type="InterPro" id="IPR000209">
    <property type="entry name" value="Peptidase_S8/S53_dom"/>
</dbReference>
<dbReference type="GO" id="GO:0004252">
    <property type="term" value="F:serine-type endopeptidase activity"/>
    <property type="evidence" value="ECO:0007669"/>
    <property type="project" value="InterPro"/>
</dbReference>
<keyword evidence="2" id="KW-0378">Hydrolase</keyword>
<evidence type="ECO:0000256" key="6">
    <source>
        <dbReference type="SAM" id="SignalP"/>
    </source>
</evidence>
<keyword evidence="9" id="KW-1185">Reference proteome</keyword>
<dbReference type="AlphaFoldDB" id="A0A938Y7U5"/>
<keyword evidence="5" id="KW-0472">Membrane</keyword>
<accession>A0A938Y7U5</accession>
<dbReference type="Pfam" id="PF00082">
    <property type="entry name" value="Peptidase_S8"/>
    <property type="match status" value="1"/>
</dbReference>
<evidence type="ECO:0000313" key="8">
    <source>
        <dbReference type="EMBL" id="MBM9461688.1"/>
    </source>
</evidence>
<evidence type="ECO:0000256" key="4">
    <source>
        <dbReference type="PROSITE-ProRule" id="PRU01240"/>
    </source>
</evidence>
<dbReference type="Gene3D" id="3.40.50.200">
    <property type="entry name" value="Peptidase S8/S53 domain"/>
    <property type="match status" value="1"/>
</dbReference>
<comment type="caution">
    <text evidence="4">Lacks conserved residue(s) required for the propagation of feature annotation.</text>
</comment>
<evidence type="ECO:0000256" key="3">
    <source>
        <dbReference type="ARBA" id="ARBA00022825"/>
    </source>
</evidence>
<keyword evidence="1" id="KW-0645">Protease</keyword>
<feature type="signal peptide" evidence="6">
    <location>
        <begin position="1"/>
        <end position="26"/>
    </location>
</feature>
<keyword evidence="5" id="KW-1133">Transmembrane helix</keyword>
<dbReference type="InterPro" id="IPR036852">
    <property type="entry name" value="Peptidase_S8/S53_dom_sf"/>
</dbReference>
<feature type="chain" id="PRO_5037255263" evidence="6">
    <location>
        <begin position="27"/>
        <end position="426"/>
    </location>
</feature>
<dbReference type="PROSITE" id="PS51892">
    <property type="entry name" value="SUBTILASE"/>
    <property type="match status" value="1"/>
</dbReference>
<protein>
    <submittedName>
        <fullName evidence="8">S8 family serine peptidase</fullName>
    </submittedName>
</protein>
<dbReference type="InterPro" id="IPR015500">
    <property type="entry name" value="Peptidase_S8_subtilisin-rel"/>
</dbReference>
<dbReference type="EMBL" id="JAERTX010000022">
    <property type="protein sequence ID" value="MBM9461688.1"/>
    <property type="molecule type" value="Genomic_DNA"/>
</dbReference>
<dbReference type="Proteomes" id="UP000663791">
    <property type="component" value="Unassembled WGS sequence"/>
</dbReference>
<evidence type="ECO:0000313" key="9">
    <source>
        <dbReference type="Proteomes" id="UP000663791"/>
    </source>
</evidence>
<dbReference type="SUPFAM" id="SSF52743">
    <property type="entry name" value="Subtilisin-like"/>
    <property type="match status" value="1"/>
</dbReference>